<keyword evidence="3" id="KW-1185">Reference proteome</keyword>
<dbReference type="EMBL" id="JADFFK010000011">
    <property type="protein sequence ID" value="MBE9638277.1"/>
    <property type="molecule type" value="Genomic_DNA"/>
</dbReference>
<evidence type="ECO:0000256" key="1">
    <source>
        <dbReference type="SAM" id="MobiDB-lite"/>
    </source>
</evidence>
<feature type="compositionally biased region" description="Basic and acidic residues" evidence="1">
    <location>
        <begin position="51"/>
        <end position="60"/>
    </location>
</feature>
<dbReference type="Proteomes" id="UP000607796">
    <property type="component" value="Unassembled WGS sequence"/>
</dbReference>
<evidence type="ECO:0000313" key="3">
    <source>
        <dbReference type="Proteomes" id="UP000607796"/>
    </source>
</evidence>
<sequence length="77" mass="8783">MLDAITEMFIEERDWTKQQLENIDGNALLRSAAMTMARENLKSIRARFEPVGTRKSETVKGHPPASLKRHWEGSSRG</sequence>
<organism evidence="2 3">
    <name type="scientific">Salipiger mangrovisoli</name>
    <dbReference type="NCBI Taxonomy" id="2865933"/>
    <lineage>
        <taxon>Bacteria</taxon>
        <taxon>Pseudomonadati</taxon>
        <taxon>Pseudomonadota</taxon>
        <taxon>Alphaproteobacteria</taxon>
        <taxon>Rhodobacterales</taxon>
        <taxon>Roseobacteraceae</taxon>
        <taxon>Salipiger</taxon>
    </lineage>
</organism>
<comment type="caution">
    <text evidence="2">The sequence shown here is derived from an EMBL/GenBank/DDBJ whole genome shotgun (WGS) entry which is preliminary data.</text>
</comment>
<protein>
    <submittedName>
        <fullName evidence="2">Uncharacterized protein</fullName>
    </submittedName>
</protein>
<accession>A0ABR9X3Y5</accession>
<evidence type="ECO:0000313" key="2">
    <source>
        <dbReference type="EMBL" id="MBE9638277.1"/>
    </source>
</evidence>
<gene>
    <name evidence="2" type="ORF">IQ782_15595</name>
</gene>
<proteinExistence type="predicted"/>
<feature type="region of interest" description="Disordered" evidence="1">
    <location>
        <begin position="51"/>
        <end position="77"/>
    </location>
</feature>
<reference evidence="2 3" key="1">
    <citation type="journal article" date="2021" name="Int. J. Syst. Evol. Microbiol.">
        <title>Salipiger mangrovisoli sp. nov., isolated from mangrove soil and the proposal for the reclassification of Paraphaeobacter pallidus as Salipiger pallidus comb. nov.</title>
        <authorList>
            <person name="Du J."/>
            <person name="Liu Y."/>
            <person name="Pei T."/>
            <person name="Deng M.R."/>
            <person name="Zhu H."/>
        </authorList>
    </citation>
    <scope>NUCLEOTIDE SEQUENCE [LARGE SCALE GENOMIC DNA]</scope>
    <source>
        <strain evidence="2 3">6D45A</strain>
    </source>
</reference>
<name>A0ABR9X3Y5_9RHOB</name>